<dbReference type="SUPFAM" id="SSF53474">
    <property type="entry name" value="alpha/beta-Hydrolases"/>
    <property type="match status" value="1"/>
</dbReference>
<dbReference type="GO" id="GO:0016020">
    <property type="term" value="C:membrane"/>
    <property type="evidence" value="ECO:0007669"/>
    <property type="project" value="TreeGrafter"/>
</dbReference>
<dbReference type="GO" id="GO:0016787">
    <property type="term" value="F:hydrolase activity"/>
    <property type="evidence" value="ECO:0007669"/>
    <property type="project" value="UniProtKB-KW"/>
</dbReference>
<protein>
    <submittedName>
        <fullName evidence="3">Hydrolase</fullName>
    </submittedName>
</protein>
<dbReference type="Pfam" id="PF00561">
    <property type="entry name" value="Abhydrolase_1"/>
    <property type="match status" value="1"/>
</dbReference>
<accession>A0A0F5I5C5</accession>
<evidence type="ECO:0000259" key="2">
    <source>
        <dbReference type="Pfam" id="PF00561"/>
    </source>
</evidence>
<gene>
    <name evidence="3" type="ORF">QY95_01232</name>
</gene>
<dbReference type="EMBL" id="JWIR02000027">
    <property type="protein sequence ID" value="KKB40658.1"/>
    <property type="molecule type" value="Genomic_DNA"/>
</dbReference>
<dbReference type="STRING" id="1221996.QY95_01232"/>
<evidence type="ECO:0000313" key="4">
    <source>
        <dbReference type="Proteomes" id="UP000031563"/>
    </source>
</evidence>
<dbReference type="InterPro" id="IPR029058">
    <property type="entry name" value="AB_hydrolase_fold"/>
</dbReference>
<dbReference type="InterPro" id="IPR050266">
    <property type="entry name" value="AB_hydrolase_sf"/>
</dbReference>
<keyword evidence="1 3" id="KW-0378">Hydrolase</keyword>
<organism evidence="3 4">
    <name type="scientific">Bacillus thermotolerans</name>
    <name type="common">Quasibacillus thermotolerans</name>
    <dbReference type="NCBI Taxonomy" id="1221996"/>
    <lineage>
        <taxon>Bacteria</taxon>
        <taxon>Bacillati</taxon>
        <taxon>Bacillota</taxon>
        <taxon>Bacilli</taxon>
        <taxon>Bacillales</taxon>
        <taxon>Bacillaceae</taxon>
        <taxon>Bacillus</taxon>
    </lineage>
</organism>
<feature type="domain" description="AB hydrolase-1" evidence="2">
    <location>
        <begin position="21"/>
        <end position="121"/>
    </location>
</feature>
<dbReference type="InterPro" id="IPR000073">
    <property type="entry name" value="AB_hydrolase_1"/>
</dbReference>
<proteinExistence type="predicted"/>
<evidence type="ECO:0000256" key="1">
    <source>
        <dbReference type="ARBA" id="ARBA00022801"/>
    </source>
</evidence>
<dbReference type="Gene3D" id="3.40.50.1820">
    <property type="entry name" value="alpha/beta hydrolase"/>
    <property type="match status" value="1"/>
</dbReference>
<accession>A0A0F5HXF5</accession>
<dbReference type="OrthoDB" id="9805423at2"/>
<dbReference type="PANTHER" id="PTHR43798:SF31">
    <property type="entry name" value="AB HYDROLASE SUPERFAMILY PROTEIN YCLE"/>
    <property type="match status" value="1"/>
</dbReference>
<dbReference type="AlphaFoldDB" id="A0A0F5I5C5"/>
<comment type="caution">
    <text evidence="3">The sequence shown here is derived from an EMBL/GenBank/DDBJ whole genome shotgun (WGS) entry which is preliminary data.</text>
</comment>
<dbReference type="RefSeq" id="WP_046128482.1">
    <property type="nucleotide sequence ID" value="NZ_JWIQ02000013.1"/>
</dbReference>
<name>A0A0F5I5C5_BACTR</name>
<reference evidence="3" key="1">
    <citation type="submission" date="2015-02" db="EMBL/GenBank/DDBJ databases">
        <title>Genome Assembly of Bacillaceae bacterium MTCC 8252.</title>
        <authorList>
            <person name="Verma A."/>
            <person name="Khatri I."/>
            <person name="Mual P."/>
            <person name="Subramanian S."/>
            <person name="Krishnamurthi S."/>
        </authorList>
    </citation>
    <scope>NUCLEOTIDE SEQUENCE [LARGE SCALE GENOMIC DNA]</scope>
    <source>
        <strain evidence="3">MTCC 8252</strain>
    </source>
</reference>
<evidence type="ECO:0000313" key="3">
    <source>
        <dbReference type="EMBL" id="KKB40658.1"/>
    </source>
</evidence>
<dbReference type="Proteomes" id="UP000031563">
    <property type="component" value="Unassembled WGS sequence"/>
</dbReference>
<keyword evidence="4" id="KW-1185">Reference proteome</keyword>
<dbReference type="PANTHER" id="PTHR43798">
    <property type="entry name" value="MONOACYLGLYCEROL LIPASE"/>
    <property type="match status" value="1"/>
</dbReference>
<sequence>MPILPLNGVNLYYDTRGSGTPIVFIHPPLLTSQNFYYQMNELSREFQTVVFDIRGHGNSSFSEKPITYPLISRDIKQLLDHLGIHKAFICGYSTGGTIALDFLLSYPERSLGGVLLGGMPGANDRPLRSQISLGVTLASWKAVHPLALSISRTNSDTLSTFKKLYTSAVKGQAENIEQYYRHSLEYNCTSGLSNISLPVLLLYGQKDRRFRSYARLLSKKLPNNDYFLIGNVKHQIPTKTAADVNRLIRRFIHSCTGISQPASSSHSITPSNTKKL</sequence>
<dbReference type="PRINTS" id="PR00111">
    <property type="entry name" value="ABHYDROLASE"/>
</dbReference>